<dbReference type="Proteomes" id="UP000694568">
    <property type="component" value="Unplaced"/>
</dbReference>
<accession>A0A8C9X1X9</accession>
<evidence type="ECO:0000313" key="5">
    <source>
        <dbReference type="Proteomes" id="UP000694568"/>
    </source>
</evidence>
<dbReference type="PROSITE" id="PS50158">
    <property type="entry name" value="ZF_CCHC"/>
    <property type="match status" value="1"/>
</dbReference>
<dbReference type="GO" id="GO:0008270">
    <property type="term" value="F:zinc ion binding"/>
    <property type="evidence" value="ECO:0007669"/>
    <property type="project" value="UniProtKB-KW"/>
</dbReference>
<proteinExistence type="predicted"/>
<keyword evidence="5" id="KW-1185">Reference proteome</keyword>
<protein>
    <recommendedName>
        <fullName evidence="3">CCHC-type domain-containing protein</fullName>
    </recommendedName>
</protein>
<sequence length="145" mass="16182">MFVSLATPAKKVLLSNVPPFISDEALSRELSQHGKIVSQIRKVPSGCKSPLFKHVVSHRRYLHMILHNRSVELNLVFKLRVDDFDYIIFATSDNMKCFSCGREGHLSRACPGKNVTSGQTFPNKADAGGKEAEQQNPTENDVKAR</sequence>
<dbReference type="Pfam" id="PF00098">
    <property type="entry name" value="zf-CCHC"/>
    <property type="match status" value="1"/>
</dbReference>
<evidence type="ECO:0000256" key="1">
    <source>
        <dbReference type="PROSITE-ProRule" id="PRU00047"/>
    </source>
</evidence>
<dbReference type="Gene3D" id="4.10.60.10">
    <property type="entry name" value="Zinc finger, CCHC-type"/>
    <property type="match status" value="1"/>
</dbReference>
<dbReference type="GO" id="GO:0003676">
    <property type="term" value="F:nucleic acid binding"/>
    <property type="evidence" value="ECO:0007669"/>
    <property type="project" value="InterPro"/>
</dbReference>
<dbReference type="SUPFAM" id="SSF57756">
    <property type="entry name" value="Retrovirus zinc finger-like domains"/>
    <property type="match status" value="1"/>
</dbReference>
<keyword evidence="1" id="KW-0863">Zinc-finger</keyword>
<keyword evidence="1" id="KW-0862">Zinc</keyword>
<dbReference type="InterPro" id="IPR001878">
    <property type="entry name" value="Znf_CCHC"/>
</dbReference>
<dbReference type="Ensembl" id="ENSSLUT00000003112.1">
    <property type="protein sequence ID" value="ENSSLUP00000003012.1"/>
    <property type="gene ID" value="ENSSLUG00000001323.1"/>
</dbReference>
<evidence type="ECO:0000313" key="4">
    <source>
        <dbReference type="Ensembl" id="ENSSLUP00000003012.1"/>
    </source>
</evidence>
<feature type="domain" description="CCHC-type" evidence="3">
    <location>
        <begin position="96"/>
        <end position="111"/>
    </location>
</feature>
<reference evidence="4" key="2">
    <citation type="submission" date="2025-09" db="UniProtKB">
        <authorList>
            <consortium name="Ensembl"/>
        </authorList>
    </citation>
    <scope>IDENTIFICATION</scope>
</reference>
<dbReference type="SMART" id="SM00343">
    <property type="entry name" value="ZnF_C2HC"/>
    <property type="match status" value="1"/>
</dbReference>
<evidence type="ECO:0000259" key="3">
    <source>
        <dbReference type="PROSITE" id="PS50158"/>
    </source>
</evidence>
<dbReference type="AlphaFoldDB" id="A0A8C9X1X9"/>
<keyword evidence="1" id="KW-0479">Metal-binding</keyword>
<evidence type="ECO:0000256" key="2">
    <source>
        <dbReference type="SAM" id="MobiDB-lite"/>
    </source>
</evidence>
<dbReference type="InterPro" id="IPR036875">
    <property type="entry name" value="Znf_CCHC_sf"/>
</dbReference>
<reference evidence="4" key="1">
    <citation type="submission" date="2025-08" db="UniProtKB">
        <authorList>
            <consortium name="Ensembl"/>
        </authorList>
    </citation>
    <scope>IDENTIFICATION</scope>
</reference>
<dbReference type="GeneTree" id="ENSGT00390000009800"/>
<feature type="region of interest" description="Disordered" evidence="2">
    <location>
        <begin position="109"/>
        <end position="145"/>
    </location>
</feature>
<name>A0A8C9X1X9_SANLU</name>
<organism evidence="4 5">
    <name type="scientific">Sander lucioperca</name>
    <name type="common">Pike-perch</name>
    <name type="synonym">Perca lucioperca</name>
    <dbReference type="NCBI Taxonomy" id="283035"/>
    <lineage>
        <taxon>Eukaryota</taxon>
        <taxon>Metazoa</taxon>
        <taxon>Chordata</taxon>
        <taxon>Craniata</taxon>
        <taxon>Vertebrata</taxon>
        <taxon>Euteleostomi</taxon>
        <taxon>Actinopterygii</taxon>
        <taxon>Neopterygii</taxon>
        <taxon>Teleostei</taxon>
        <taxon>Neoteleostei</taxon>
        <taxon>Acanthomorphata</taxon>
        <taxon>Eupercaria</taxon>
        <taxon>Perciformes</taxon>
        <taxon>Percoidei</taxon>
        <taxon>Percidae</taxon>
        <taxon>Luciopercinae</taxon>
        <taxon>Sander</taxon>
    </lineage>
</organism>